<dbReference type="CDD" id="cd00090">
    <property type="entry name" value="HTH_ARSR"/>
    <property type="match status" value="1"/>
</dbReference>
<dbReference type="PANTHER" id="PTHR30154:SF34">
    <property type="entry name" value="TRANSCRIPTIONAL REGULATOR AZLB"/>
    <property type="match status" value="1"/>
</dbReference>
<dbReference type="InterPro" id="IPR011008">
    <property type="entry name" value="Dimeric_a/b-barrel"/>
</dbReference>
<reference evidence="5 6" key="1">
    <citation type="submission" date="2016-09" db="EMBL/GenBank/DDBJ databases">
        <title>Rhizobium sp. nov., a novel species isolated from the rice rhizosphere.</title>
        <authorList>
            <person name="Zhao J."/>
            <person name="Zhang X."/>
        </authorList>
    </citation>
    <scope>NUCLEOTIDE SEQUENCE [LARGE SCALE GENOMIC DNA]</scope>
    <source>
        <strain evidence="5 6">1.7048</strain>
    </source>
</reference>
<dbReference type="InterPro" id="IPR019888">
    <property type="entry name" value="Tscrpt_reg_AsnC-like"/>
</dbReference>
<protein>
    <submittedName>
        <fullName evidence="5">AsnC family transcriptional regulator</fullName>
    </submittedName>
</protein>
<keyword evidence="1" id="KW-0805">Transcription regulation</keyword>
<dbReference type="SUPFAM" id="SSF54909">
    <property type="entry name" value="Dimeric alpha+beta barrel"/>
    <property type="match status" value="1"/>
</dbReference>
<dbReference type="PANTHER" id="PTHR30154">
    <property type="entry name" value="LEUCINE-RESPONSIVE REGULATORY PROTEIN"/>
    <property type="match status" value="1"/>
</dbReference>
<accession>A0A1Q9AQV4</accession>
<evidence type="ECO:0000256" key="3">
    <source>
        <dbReference type="ARBA" id="ARBA00023163"/>
    </source>
</evidence>
<dbReference type="InterPro" id="IPR011991">
    <property type="entry name" value="ArsR-like_HTH"/>
</dbReference>
<dbReference type="SMART" id="SM00344">
    <property type="entry name" value="HTH_ASNC"/>
    <property type="match status" value="1"/>
</dbReference>
<dbReference type="InterPro" id="IPR019887">
    <property type="entry name" value="Tscrpt_reg_AsnC/Lrp_C"/>
</dbReference>
<organism evidence="5 6">
    <name type="scientific">Xaviernesmea oryzae</name>
    <dbReference type="NCBI Taxonomy" id="464029"/>
    <lineage>
        <taxon>Bacteria</taxon>
        <taxon>Pseudomonadati</taxon>
        <taxon>Pseudomonadota</taxon>
        <taxon>Alphaproteobacteria</taxon>
        <taxon>Hyphomicrobiales</taxon>
        <taxon>Rhizobiaceae</taxon>
        <taxon>Rhizobium/Agrobacterium group</taxon>
        <taxon>Xaviernesmea</taxon>
    </lineage>
</organism>
<evidence type="ECO:0000313" key="5">
    <source>
        <dbReference type="EMBL" id="OLP57794.1"/>
    </source>
</evidence>
<dbReference type="GO" id="GO:0043565">
    <property type="term" value="F:sequence-specific DNA binding"/>
    <property type="evidence" value="ECO:0007669"/>
    <property type="project" value="InterPro"/>
</dbReference>
<dbReference type="RefSeq" id="WP_075629698.1">
    <property type="nucleotide sequence ID" value="NZ_FOAM01000007.1"/>
</dbReference>
<dbReference type="InterPro" id="IPR000485">
    <property type="entry name" value="AsnC-type_HTH_dom"/>
</dbReference>
<dbReference type="PROSITE" id="PS50956">
    <property type="entry name" value="HTH_ASNC_2"/>
    <property type="match status" value="1"/>
</dbReference>
<keyword evidence="3" id="KW-0804">Transcription</keyword>
<dbReference type="PROSITE" id="PS00519">
    <property type="entry name" value="HTH_ASNC_1"/>
    <property type="match status" value="1"/>
</dbReference>
<dbReference type="GO" id="GO:0006355">
    <property type="term" value="P:regulation of DNA-templated transcription"/>
    <property type="evidence" value="ECO:0007669"/>
    <property type="project" value="UniProtKB-ARBA"/>
</dbReference>
<dbReference type="Pfam" id="PF01037">
    <property type="entry name" value="AsnC_trans_reg"/>
    <property type="match status" value="1"/>
</dbReference>
<keyword evidence="2" id="KW-0238">DNA-binding</keyword>
<keyword evidence="6" id="KW-1185">Reference proteome</keyword>
<dbReference type="InterPro" id="IPR036390">
    <property type="entry name" value="WH_DNA-bd_sf"/>
</dbReference>
<feature type="domain" description="HTH asnC-type" evidence="4">
    <location>
        <begin position="3"/>
        <end position="64"/>
    </location>
</feature>
<dbReference type="InterPro" id="IPR019885">
    <property type="entry name" value="Tscrpt_reg_HTH_AsnC-type_CS"/>
</dbReference>
<proteinExistence type="predicted"/>
<dbReference type="EMBL" id="MKIP01000059">
    <property type="protein sequence ID" value="OLP57794.1"/>
    <property type="molecule type" value="Genomic_DNA"/>
</dbReference>
<dbReference type="Pfam" id="PF13412">
    <property type="entry name" value="HTH_24"/>
    <property type="match status" value="1"/>
</dbReference>
<dbReference type="PRINTS" id="PR00033">
    <property type="entry name" value="HTHASNC"/>
</dbReference>
<dbReference type="AlphaFoldDB" id="A0A1Q9AQV4"/>
<evidence type="ECO:0000256" key="1">
    <source>
        <dbReference type="ARBA" id="ARBA00023015"/>
    </source>
</evidence>
<name>A0A1Q9AQV4_9HYPH</name>
<dbReference type="OrthoDB" id="9812082at2"/>
<sequence length="156" mass="17228">MPIDQLDRKIIRLLEGDARMSFAELAEAVGLSKTPCWKRVKALEEAGLITGYRTLIDAAALGFGLEAFVQVSLQPETSDAFEAAVRRHPLIRRCHATTGEADYLLEIMAVSMSQLDALLRQEISRLPGVRRTVTSMMTRAIKRDTSMAEACLHAAI</sequence>
<evidence type="ECO:0000259" key="4">
    <source>
        <dbReference type="PROSITE" id="PS50956"/>
    </source>
</evidence>
<dbReference type="Proteomes" id="UP000186364">
    <property type="component" value="Unassembled WGS sequence"/>
</dbReference>
<evidence type="ECO:0000313" key="6">
    <source>
        <dbReference type="Proteomes" id="UP000186364"/>
    </source>
</evidence>
<comment type="caution">
    <text evidence="5">The sequence shown here is derived from an EMBL/GenBank/DDBJ whole genome shotgun (WGS) entry which is preliminary data.</text>
</comment>
<dbReference type="GO" id="GO:0043200">
    <property type="term" value="P:response to amino acid"/>
    <property type="evidence" value="ECO:0007669"/>
    <property type="project" value="TreeGrafter"/>
</dbReference>
<dbReference type="Gene3D" id="1.10.10.10">
    <property type="entry name" value="Winged helix-like DNA-binding domain superfamily/Winged helix DNA-binding domain"/>
    <property type="match status" value="1"/>
</dbReference>
<dbReference type="InterPro" id="IPR036388">
    <property type="entry name" value="WH-like_DNA-bd_sf"/>
</dbReference>
<evidence type="ECO:0000256" key="2">
    <source>
        <dbReference type="ARBA" id="ARBA00023125"/>
    </source>
</evidence>
<dbReference type="Gene3D" id="3.30.70.920">
    <property type="match status" value="1"/>
</dbReference>
<gene>
    <name evidence="5" type="ORF">BJF93_13130</name>
</gene>
<dbReference type="SUPFAM" id="SSF46785">
    <property type="entry name" value="Winged helix' DNA-binding domain"/>
    <property type="match status" value="1"/>
</dbReference>
<dbReference type="GO" id="GO:0005829">
    <property type="term" value="C:cytosol"/>
    <property type="evidence" value="ECO:0007669"/>
    <property type="project" value="TreeGrafter"/>
</dbReference>